<proteinExistence type="inferred from homology"/>
<comment type="cofactor">
    <cofactor evidence="1">
        <name>pyridoxal 5'-phosphate</name>
        <dbReference type="ChEBI" id="CHEBI:597326"/>
    </cofactor>
</comment>
<evidence type="ECO:0000256" key="4">
    <source>
        <dbReference type="ARBA" id="ARBA00022679"/>
    </source>
</evidence>
<evidence type="ECO:0000313" key="7">
    <source>
        <dbReference type="EMBL" id="MEX8191703.1"/>
    </source>
</evidence>
<dbReference type="Proteomes" id="UP001561046">
    <property type="component" value="Unassembled WGS sequence"/>
</dbReference>
<sequence>MNQPAPEFIQAAAKATNAALMARRQSALPRGVSQSHAVFISHASNAEIWDVEGRRHIDFAGGIAVLNTGHSHPEITAAVQRQVECFSHTCFQVVAYESYVELAEKLNALAPGAAAKKTLLLSTGAEAVENAVKIARAHTRRPGIIAFGGGFHGRTNLTMGLTGKVAPYKLGFGPFPGEIYHARYPNALHGVSIEQALESVRALFKHDIEPERTAAFILEPVQGEGGFYPAPPEFVAGLKAIADAHGILLIADEVQTGAGRTGTWYASEQWPVAPDLITTAKSLAGGYPLAAVTGRADIMDAPAPGGLGGTYAGNPVAVAAALAVLRVFEQEQLLKRASMIGERLRTGLRDMAARHPAIVDVRGPGAMVAFELGQGGDASRPDAEAARRIVAEAAARGLILLSCGSYGNVIRILVPLTVTASVLDEGLGLLADSVAAALA</sequence>
<comment type="caution">
    <text evidence="7">The sequence shown here is derived from an EMBL/GenBank/DDBJ whole genome shotgun (WGS) entry which is preliminary data.</text>
</comment>
<dbReference type="Gene3D" id="3.90.1150.10">
    <property type="entry name" value="Aspartate Aminotransferase, domain 1"/>
    <property type="match status" value="1"/>
</dbReference>
<dbReference type="InterPro" id="IPR015421">
    <property type="entry name" value="PyrdxlP-dep_Trfase_major"/>
</dbReference>
<dbReference type="GO" id="GO:0034386">
    <property type="term" value="F:4-aminobutyrate:2-oxoglutarate transaminase activity"/>
    <property type="evidence" value="ECO:0007669"/>
    <property type="project" value="UniProtKB-EC"/>
</dbReference>
<dbReference type="PANTHER" id="PTHR11986:SF58">
    <property type="entry name" value="LEUCINE_METHIONINE RACEMASE"/>
    <property type="match status" value="1"/>
</dbReference>
<dbReference type="PANTHER" id="PTHR11986">
    <property type="entry name" value="AMINOTRANSFERASE CLASS III"/>
    <property type="match status" value="1"/>
</dbReference>
<evidence type="ECO:0000256" key="6">
    <source>
        <dbReference type="RuleBase" id="RU003560"/>
    </source>
</evidence>
<keyword evidence="8" id="KW-1185">Reference proteome</keyword>
<keyword evidence="3 7" id="KW-0032">Aminotransferase</keyword>
<accession>A0ABV3ZQ68</accession>
<dbReference type="CDD" id="cd00610">
    <property type="entry name" value="OAT_like"/>
    <property type="match status" value="1"/>
</dbReference>
<dbReference type="InterPro" id="IPR015424">
    <property type="entry name" value="PyrdxlP-dep_Trfase"/>
</dbReference>
<dbReference type="PROSITE" id="PS00600">
    <property type="entry name" value="AA_TRANSFER_CLASS_3"/>
    <property type="match status" value="1"/>
</dbReference>
<gene>
    <name evidence="7" type="primary">gabT</name>
    <name evidence="7" type="ORF">AB6724_02495</name>
</gene>
<dbReference type="InterPro" id="IPR050103">
    <property type="entry name" value="Class-III_PLP-dep_AT"/>
</dbReference>
<dbReference type="EC" id="2.6.1.19" evidence="7"/>
<keyword evidence="5 6" id="KW-0663">Pyridoxal phosphate</keyword>
<evidence type="ECO:0000256" key="2">
    <source>
        <dbReference type="ARBA" id="ARBA00008954"/>
    </source>
</evidence>
<dbReference type="Gene3D" id="3.40.640.10">
    <property type="entry name" value="Type I PLP-dependent aspartate aminotransferase-like (Major domain)"/>
    <property type="match status" value="1"/>
</dbReference>
<evidence type="ECO:0000256" key="3">
    <source>
        <dbReference type="ARBA" id="ARBA00022576"/>
    </source>
</evidence>
<dbReference type="InterPro" id="IPR005814">
    <property type="entry name" value="Aminotrans_3"/>
</dbReference>
<name>A0ABV3ZQ68_9BURK</name>
<keyword evidence="4 7" id="KW-0808">Transferase</keyword>
<organism evidence="7 8">
    <name type="scientific">Comamonas guangdongensis</name>
    <dbReference type="NCBI Taxonomy" id="510515"/>
    <lineage>
        <taxon>Bacteria</taxon>
        <taxon>Pseudomonadati</taxon>
        <taxon>Pseudomonadota</taxon>
        <taxon>Betaproteobacteria</taxon>
        <taxon>Burkholderiales</taxon>
        <taxon>Comamonadaceae</taxon>
        <taxon>Comamonas</taxon>
    </lineage>
</organism>
<dbReference type="InterPro" id="IPR004632">
    <property type="entry name" value="4NH2But_aminotransferase_bac"/>
</dbReference>
<evidence type="ECO:0000313" key="8">
    <source>
        <dbReference type="Proteomes" id="UP001561046"/>
    </source>
</evidence>
<protein>
    <submittedName>
        <fullName evidence="7">4-aminobutyrate--2-oxoglutarate transaminase</fullName>
        <ecNumber evidence="7">2.6.1.19</ecNumber>
    </submittedName>
</protein>
<reference evidence="7 8" key="1">
    <citation type="journal article" date="2013" name="Int. J. Syst. Evol. Microbiol.">
        <title>Comamonas guangdongensis sp. nov., isolated from subterranean forest sediment, and emended description of the genus Comamonas.</title>
        <authorList>
            <person name="Zhang J."/>
            <person name="Wang Y."/>
            <person name="Zhou S."/>
            <person name="Wu C."/>
            <person name="He J."/>
            <person name="Li F."/>
        </authorList>
    </citation>
    <scope>NUCLEOTIDE SEQUENCE [LARGE SCALE GENOMIC DNA]</scope>
    <source>
        <strain evidence="7 8">CCTCC AB2011133</strain>
    </source>
</reference>
<dbReference type="NCBIfam" id="TIGR00700">
    <property type="entry name" value="GABAtrnsam"/>
    <property type="match status" value="1"/>
</dbReference>
<dbReference type="EMBL" id="JBFYGN010000002">
    <property type="protein sequence ID" value="MEX8191703.1"/>
    <property type="molecule type" value="Genomic_DNA"/>
</dbReference>
<dbReference type="InterPro" id="IPR049704">
    <property type="entry name" value="Aminotrans_3_PPA_site"/>
</dbReference>
<dbReference type="Pfam" id="PF00202">
    <property type="entry name" value="Aminotran_3"/>
    <property type="match status" value="1"/>
</dbReference>
<evidence type="ECO:0000256" key="1">
    <source>
        <dbReference type="ARBA" id="ARBA00001933"/>
    </source>
</evidence>
<dbReference type="SUPFAM" id="SSF53383">
    <property type="entry name" value="PLP-dependent transferases"/>
    <property type="match status" value="1"/>
</dbReference>
<dbReference type="PIRSF" id="PIRSF000521">
    <property type="entry name" value="Transaminase_4ab_Lys_Orn"/>
    <property type="match status" value="1"/>
</dbReference>
<dbReference type="InterPro" id="IPR015422">
    <property type="entry name" value="PyrdxlP-dep_Trfase_small"/>
</dbReference>
<dbReference type="RefSeq" id="WP_369336915.1">
    <property type="nucleotide sequence ID" value="NZ_JBFYGN010000002.1"/>
</dbReference>
<comment type="similarity">
    <text evidence="2 6">Belongs to the class-III pyridoxal-phosphate-dependent aminotransferase family.</text>
</comment>
<evidence type="ECO:0000256" key="5">
    <source>
        <dbReference type="ARBA" id="ARBA00022898"/>
    </source>
</evidence>